<dbReference type="PROSITE" id="PS50089">
    <property type="entry name" value="ZF_RING_2"/>
    <property type="match status" value="1"/>
</dbReference>
<keyword evidence="3" id="KW-0862">Zinc</keyword>
<sequence length="189" mass="21857">METHRPYGWDGENVLIPEGIDTDMVIEKIIDALYEDHVEDRYIPKNPVDEYINIYLERILNKFDSVELQGPNYVLRHLRKHLHDPLLSRLVSDEIIAQAKGRDLSQRTLYMIIVVKLTQKEYLVVPAPSTDQETCAICLETMSESKTSPISQLPNCGHLFHEQCLNKWLGQQQNSCPLCRQAVDNLREV</sequence>
<dbReference type="GO" id="GO:0043161">
    <property type="term" value="P:proteasome-mediated ubiquitin-dependent protein catabolic process"/>
    <property type="evidence" value="ECO:0007669"/>
    <property type="project" value="TreeGrafter"/>
</dbReference>
<dbReference type="AlphaFoldDB" id="A0A565CQC9"/>
<dbReference type="SUPFAM" id="SSF57850">
    <property type="entry name" value="RING/U-box"/>
    <property type="match status" value="1"/>
</dbReference>
<evidence type="ECO:0000256" key="3">
    <source>
        <dbReference type="ARBA" id="ARBA00022833"/>
    </source>
</evidence>
<keyword evidence="2 4" id="KW-0863">Zinc-finger</keyword>
<organism evidence="6 7">
    <name type="scientific">Arabis nemorensis</name>
    <dbReference type="NCBI Taxonomy" id="586526"/>
    <lineage>
        <taxon>Eukaryota</taxon>
        <taxon>Viridiplantae</taxon>
        <taxon>Streptophyta</taxon>
        <taxon>Embryophyta</taxon>
        <taxon>Tracheophyta</taxon>
        <taxon>Spermatophyta</taxon>
        <taxon>Magnoliopsida</taxon>
        <taxon>eudicotyledons</taxon>
        <taxon>Gunneridae</taxon>
        <taxon>Pentapetalae</taxon>
        <taxon>rosids</taxon>
        <taxon>malvids</taxon>
        <taxon>Brassicales</taxon>
        <taxon>Brassicaceae</taxon>
        <taxon>Arabideae</taxon>
        <taxon>Arabis</taxon>
    </lineage>
</organism>
<dbReference type="GO" id="GO:0061630">
    <property type="term" value="F:ubiquitin protein ligase activity"/>
    <property type="evidence" value="ECO:0007669"/>
    <property type="project" value="TreeGrafter"/>
</dbReference>
<dbReference type="PANTHER" id="PTHR22763">
    <property type="entry name" value="RING ZINC FINGER PROTEIN"/>
    <property type="match status" value="1"/>
</dbReference>
<dbReference type="Pfam" id="PF13639">
    <property type="entry name" value="zf-RING_2"/>
    <property type="match status" value="1"/>
</dbReference>
<dbReference type="Gene3D" id="3.30.40.10">
    <property type="entry name" value="Zinc/RING finger domain, C3HC4 (zinc finger)"/>
    <property type="match status" value="1"/>
</dbReference>
<reference evidence="6" key="1">
    <citation type="submission" date="2019-07" db="EMBL/GenBank/DDBJ databases">
        <authorList>
            <person name="Dittberner H."/>
        </authorList>
    </citation>
    <scope>NUCLEOTIDE SEQUENCE [LARGE SCALE GENOMIC DNA]</scope>
</reference>
<evidence type="ECO:0000313" key="6">
    <source>
        <dbReference type="EMBL" id="VVB15791.1"/>
    </source>
</evidence>
<dbReference type="GO" id="GO:0012505">
    <property type="term" value="C:endomembrane system"/>
    <property type="evidence" value="ECO:0007669"/>
    <property type="project" value="TreeGrafter"/>
</dbReference>
<accession>A0A565CQC9</accession>
<gene>
    <name evidence="6" type="ORF">ANE_LOCUS26235</name>
</gene>
<keyword evidence="1" id="KW-0479">Metal-binding</keyword>
<dbReference type="InterPro" id="IPR001841">
    <property type="entry name" value="Znf_RING"/>
</dbReference>
<dbReference type="InterPro" id="IPR050731">
    <property type="entry name" value="HRD1_E3_ubiq-ligases"/>
</dbReference>
<comment type="caution">
    <text evidence="6">The sequence shown here is derived from an EMBL/GenBank/DDBJ whole genome shotgun (WGS) entry which is preliminary data.</text>
</comment>
<feature type="domain" description="RING-type" evidence="5">
    <location>
        <begin position="135"/>
        <end position="180"/>
    </location>
</feature>
<evidence type="ECO:0000259" key="5">
    <source>
        <dbReference type="PROSITE" id="PS50089"/>
    </source>
</evidence>
<dbReference type="OrthoDB" id="1045959at2759"/>
<keyword evidence="7" id="KW-1185">Reference proteome</keyword>
<name>A0A565CQC9_9BRAS</name>
<dbReference type="EMBL" id="CABITT030000008">
    <property type="protein sequence ID" value="VVB15791.1"/>
    <property type="molecule type" value="Genomic_DNA"/>
</dbReference>
<protein>
    <recommendedName>
        <fullName evidence="5">RING-type domain-containing protein</fullName>
    </recommendedName>
</protein>
<dbReference type="Proteomes" id="UP000489600">
    <property type="component" value="Unassembled WGS sequence"/>
</dbReference>
<evidence type="ECO:0000313" key="7">
    <source>
        <dbReference type="Proteomes" id="UP000489600"/>
    </source>
</evidence>
<evidence type="ECO:0000256" key="4">
    <source>
        <dbReference type="PROSITE-ProRule" id="PRU00175"/>
    </source>
</evidence>
<dbReference type="InterPro" id="IPR013083">
    <property type="entry name" value="Znf_RING/FYVE/PHD"/>
</dbReference>
<proteinExistence type="predicted"/>
<dbReference type="SMART" id="SM00184">
    <property type="entry name" value="RING"/>
    <property type="match status" value="1"/>
</dbReference>
<dbReference type="GO" id="GO:0008270">
    <property type="term" value="F:zinc ion binding"/>
    <property type="evidence" value="ECO:0007669"/>
    <property type="project" value="UniProtKB-KW"/>
</dbReference>
<evidence type="ECO:0000256" key="1">
    <source>
        <dbReference type="ARBA" id="ARBA00022723"/>
    </source>
</evidence>
<evidence type="ECO:0000256" key="2">
    <source>
        <dbReference type="ARBA" id="ARBA00022771"/>
    </source>
</evidence>